<dbReference type="PANTHER" id="PTHR46577:SF1">
    <property type="entry name" value="HTH-TYPE TRANSCRIPTIONAL REGULATORY PROTEIN GABR"/>
    <property type="match status" value="1"/>
</dbReference>
<dbReference type="RefSeq" id="WP_003581607.1">
    <property type="nucleotide sequence ID" value="NZ_JH719395.1"/>
</dbReference>
<keyword evidence="5" id="KW-0804">Transcription</keyword>
<protein>
    <submittedName>
        <fullName evidence="7">Transcriptional regulator with HTH domain and aminotransferase domain</fullName>
    </submittedName>
</protein>
<dbReference type="InterPro" id="IPR036390">
    <property type="entry name" value="WH_DNA-bd_sf"/>
</dbReference>
<name>J0CML3_RHILT</name>
<evidence type="ECO:0000256" key="5">
    <source>
        <dbReference type="ARBA" id="ARBA00023163"/>
    </source>
</evidence>
<dbReference type="GO" id="GO:0003677">
    <property type="term" value="F:DNA binding"/>
    <property type="evidence" value="ECO:0007669"/>
    <property type="project" value="UniProtKB-KW"/>
</dbReference>
<evidence type="ECO:0000256" key="4">
    <source>
        <dbReference type="ARBA" id="ARBA00023125"/>
    </source>
</evidence>
<dbReference type="CDD" id="cd07377">
    <property type="entry name" value="WHTH_GntR"/>
    <property type="match status" value="1"/>
</dbReference>
<dbReference type="SUPFAM" id="SSF53383">
    <property type="entry name" value="PLP-dependent transferases"/>
    <property type="match status" value="1"/>
</dbReference>
<accession>J0CML3</accession>
<reference evidence="7 8" key="1">
    <citation type="submission" date="2012-02" db="EMBL/GenBank/DDBJ databases">
        <title>Improved High-Quality Draft Sequence of Rhizobium leguminosarum bv. trifolii WSM2297.</title>
        <authorList>
            <consortium name="US DOE Joint Genome Institute"/>
            <person name="Lucas S."/>
            <person name="Han J."/>
            <person name="Lapidus A."/>
            <person name="Cheng J.-F."/>
            <person name="Goodwin L."/>
            <person name="Pitluck S."/>
            <person name="Peters L."/>
            <person name="Ovchinnikova G."/>
            <person name="Zhang X."/>
            <person name="Detter J.C."/>
            <person name="Han C."/>
            <person name="Tapia R."/>
            <person name="Land M."/>
            <person name="Hauser L."/>
            <person name="Kyrpides N."/>
            <person name="Ivanova N."/>
            <person name="Pagani I."/>
            <person name="Brau L."/>
            <person name="Yates R."/>
            <person name="O'Hara G."/>
            <person name="Rui T."/>
            <person name="Howieson J."/>
            <person name="Reeve W."/>
            <person name="Woyke T."/>
        </authorList>
    </citation>
    <scope>NUCLEOTIDE SEQUENCE [LARGE SCALE GENOMIC DNA]</scope>
    <source>
        <strain evidence="7 8">WSM2297</strain>
    </source>
</reference>
<dbReference type="Gene3D" id="1.10.10.10">
    <property type="entry name" value="Winged helix-like DNA-binding domain superfamily/Winged helix DNA-binding domain"/>
    <property type="match status" value="1"/>
</dbReference>
<organism evidence="7 8">
    <name type="scientific">Rhizobium leguminosarum bv. trifolii WSM2297</name>
    <dbReference type="NCBI Taxonomy" id="754762"/>
    <lineage>
        <taxon>Bacteria</taxon>
        <taxon>Pseudomonadati</taxon>
        <taxon>Pseudomonadota</taxon>
        <taxon>Alphaproteobacteria</taxon>
        <taxon>Hyphomicrobiales</taxon>
        <taxon>Rhizobiaceae</taxon>
        <taxon>Rhizobium/Agrobacterium group</taxon>
        <taxon>Rhizobium</taxon>
    </lineage>
</organism>
<evidence type="ECO:0000313" key="8">
    <source>
        <dbReference type="Proteomes" id="UP000005732"/>
    </source>
</evidence>
<dbReference type="GO" id="GO:0003700">
    <property type="term" value="F:DNA-binding transcription factor activity"/>
    <property type="evidence" value="ECO:0007669"/>
    <property type="project" value="InterPro"/>
</dbReference>
<keyword evidence="7" id="KW-0032">Aminotransferase</keyword>
<dbReference type="SMART" id="SM00345">
    <property type="entry name" value="HTH_GNTR"/>
    <property type="match status" value="1"/>
</dbReference>
<keyword evidence="7" id="KW-0808">Transferase</keyword>
<evidence type="ECO:0000259" key="6">
    <source>
        <dbReference type="PROSITE" id="PS50949"/>
    </source>
</evidence>
<proteinExistence type="inferred from homology"/>
<dbReference type="PRINTS" id="PR00035">
    <property type="entry name" value="HTHGNTR"/>
</dbReference>
<evidence type="ECO:0000256" key="3">
    <source>
        <dbReference type="ARBA" id="ARBA00023015"/>
    </source>
</evidence>
<dbReference type="SUPFAM" id="SSF46785">
    <property type="entry name" value="Winged helix' DNA-binding domain"/>
    <property type="match status" value="1"/>
</dbReference>
<dbReference type="CDD" id="cd00609">
    <property type="entry name" value="AAT_like"/>
    <property type="match status" value="1"/>
</dbReference>
<dbReference type="InterPro" id="IPR000524">
    <property type="entry name" value="Tscrpt_reg_HTH_GntR"/>
</dbReference>
<keyword evidence="4" id="KW-0238">DNA-binding</keyword>
<dbReference type="GO" id="GO:0008483">
    <property type="term" value="F:transaminase activity"/>
    <property type="evidence" value="ECO:0007669"/>
    <property type="project" value="UniProtKB-KW"/>
</dbReference>
<evidence type="ECO:0000256" key="1">
    <source>
        <dbReference type="ARBA" id="ARBA00005384"/>
    </source>
</evidence>
<feature type="domain" description="HTH gntR-type" evidence="6">
    <location>
        <begin position="15"/>
        <end position="83"/>
    </location>
</feature>
<gene>
    <name evidence="7" type="ORF">Rleg4DRAFT_2455</name>
</gene>
<dbReference type="Pfam" id="PF00392">
    <property type="entry name" value="GntR"/>
    <property type="match status" value="1"/>
</dbReference>
<evidence type="ECO:0000313" key="7">
    <source>
        <dbReference type="EMBL" id="EJC80795.1"/>
    </source>
</evidence>
<dbReference type="AlphaFoldDB" id="J0CML3"/>
<dbReference type="PROSITE" id="PS50949">
    <property type="entry name" value="HTH_GNTR"/>
    <property type="match status" value="1"/>
</dbReference>
<comment type="similarity">
    <text evidence="1">In the C-terminal section; belongs to the class-I pyridoxal-phosphate-dependent aminotransferase family.</text>
</comment>
<dbReference type="InterPro" id="IPR015421">
    <property type="entry name" value="PyrdxlP-dep_Trfase_major"/>
</dbReference>
<dbReference type="Gene3D" id="3.40.640.10">
    <property type="entry name" value="Type I PLP-dependent aspartate aminotransferase-like (Major domain)"/>
    <property type="match status" value="1"/>
</dbReference>
<dbReference type="Proteomes" id="UP000005732">
    <property type="component" value="Unassembled WGS sequence"/>
</dbReference>
<dbReference type="InterPro" id="IPR051446">
    <property type="entry name" value="HTH_trans_reg/aminotransferase"/>
</dbReference>
<dbReference type="Pfam" id="PF00155">
    <property type="entry name" value="Aminotran_1_2"/>
    <property type="match status" value="1"/>
</dbReference>
<dbReference type="InterPro" id="IPR036388">
    <property type="entry name" value="WH-like_DNA-bd_sf"/>
</dbReference>
<dbReference type="HOGENOM" id="CLU_017584_0_1_5"/>
<dbReference type="PANTHER" id="PTHR46577">
    <property type="entry name" value="HTH-TYPE TRANSCRIPTIONAL REGULATORY PROTEIN GABR"/>
    <property type="match status" value="1"/>
</dbReference>
<dbReference type="EMBL" id="JH719395">
    <property type="protein sequence ID" value="EJC80795.1"/>
    <property type="molecule type" value="Genomic_DNA"/>
</dbReference>
<dbReference type="OrthoDB" id="9808770at2"/>
<dbReference type="GO" id="GO:0030170">
    <property type="term" value="F:pyridoxal phosphate binding"/>
    <property type="evidence" value="ECO:0007669"/>
    <property type="project" value="InterPro"/>
</dbReference>
<dbReference type="InterPro" id="IPR015424">
    <property type="entry name" value="PyrdxlP-dep_Trfase"/>
</dbReference>
<sequence>MVQLEKKAATGNAPKMGARGIYEALSDQILSRVYEAGSQLPSSRSLANELHVSRTTVTVAYEQLAAEGFVELRQGARPRVTALQLEQRPRAAKPSRDACGPLSAYGERLRALPPWLDYLPNGLSVDFRYGDLAPSDFPALAWKRAVNSVIGQRPGRLAYEDPRGSRRLRQALQGYLWRARTLHCDLAQIIVVNGSQQGLDLCARILLDANSAFVMENPGYRMARQIFSSTGAYPVAVEVDADGLKTADLAGIDARMAYVTPSHQFPLGGVMPISRRHQLLDWARDRDAYVVEDDYDSEYRYDISPVPPLQSLDNGRNVIYLGTVSKTLSPMMRIGYLVVPKHLQEVFATAKQLIDRHTPMTEQEALASLIESGAYESHVRRVRRINRERRETLLSALEGAFGERLTVEGADAGLHVVVWFNELPGSAETALIDVARQRGVGLYGISALYDSAPGATESPQQRLGLVMGYSALTPKQIDKGIQFVAAAVDAVNARADIQTEIASI</sequence>
<evidence type="ECO:0000256" key="2">
    <source>
        <dbReference type="ARBA" id="ARBA00022898"/>
    </source>
</evidence>
<keyword evidence="3" id="KW-0805">Transcription regulation</keyword>
<dbReference type="InterPro" id="IPR004839">
    <property type="entry name" value="Aminotransferase_I/II_large"/>
</dbReference>
<keyword evidence="2" id="KW-0663">Pyridoxal phosphate</keyword>